<gene>
    <name evidence="2" type="ORF">HNR21_000541</name>
</gene>
<name>A0A7W3MTN9_9ACTN</name>
<dbReference type="CDD" id="cd00093">
    <property type="entry name" value="HTH_XRE"/>
    <property type="match status" value="1"/>
</dbReference>
<dbReference type="EMBL" id="JACJII010000001">
    <property type="protein sequence ID" value="MBA9001659.1"/>
    <property type="molecule type" value="Genomic_DNA"/>
</dbReference>
<dbReference type="InterPro" id="IPR001387">
    <property type="entry name" value="Cro/C1-type_HTH"/>
</dbReference>
<evidence type="ECO:0000313" key="3">
    <source>
        <dbReference type="Proteomes" id="UP000539313"/>
    </source>
</evidence>
<proteinExistence type="predicted"/>
<sequence length="378" mass="41700">MTFGETLRSLMRERGLSLRRLAKLSHYDVGYLSKVANGHWTPSRTLAERLDTVLDADGRLLALVSETSSADSRPPCVPHQGPVAPELVMYFLEQLPGHYRADMWLGPRHLIPTVMTQAQLIEELSQAADAPVRQGLFGAGVAYSSLLGWLYQDAGDIDRSAYWRATALDMAHRSGDPQLISYSLTNKAMLAIDLGDGRAVIDYATAAMVDEQRLCSKVRVLALVHQAHGHSLLPGCDRADVDRLLDSAADLIEQVDDEYPWGNACHRTRNYIDVQRATAYVRLGVYREAADLWEQILGAAPGSARRDDGVFWARQASALAALSEPERVIEIAASTAPIVNGTGSARLRRELKALPTQAERWRESRHGRELVEIISGIV</sequence>
<dbReference type="PROSITE" id="PS50943">
    <property type="entry name" value="HTH_CROC1"/>
    <property type="match status" value="1"/>
</dbReference>
<dbReference type="SUPFAM" id="SSF48452">
    <property type="entry name" value="TPR-like"/>
    <property type="match status" value="1"/>
</dbReference>
<comment type="caution">
    <text evidence="2">The sequence shown here is derived from an EMBL/GenBank/DDBJ whole genome shotgun (WGS) entry which is preliminary data.</text>
</comment>
<accession>A0A7W3MTN9</accession>
<feature type="domain" description="HTH cro/C1-type" evidence="1">
    <location>
        <begin position="7"/>
        <end position="61"/>
    </location>
</feature>
<dbReference type="GO" id="GO:0003677">
    <property type="term" value="F:DNA binding"/>
    <property type="evidence" value="ECO:0007669"/>
    <property type="project" value="InterPro"/>
</dbReference>
<evidence type="ECO:0000313" key="2">
    <source>
        <dbReference type="EMBL" id="MBA9001659.1"/>
    </source>
</evidence>
<dbReference type="Proteomes" id="UP000539313">
    <property type="component" value="Unassembled WGS sequence"/>
</dbReference>
<organism evidence="2 3">
    <name type="scientific">Thermomonospora cellulosilytica</name>
    <dbReference type="NCBI Taxonomy" id="1411118"/>
    <lineage>
        <taxon>Bacteria</taxon>
        <taxon>Bacillati</taxon>
        <taxon>Actinomycetota</taxon>
        <taxon>Actinomycetes</taxon>
        <taxon>Streptosporangiales</taxon>
        <taxon>Thermomonosporaceae</taxon>
        <taxon>Thermomonospora</taxon>
    </lineage>
</organism>
<keyword evidence="3" id="KW-1185">Reference proteome</keyword>
<dbReference type="InterPro" id="IPR011990">
    <property type="entry name" value="TPR-like_helical_dom_sf"/>
</dbReference>
<dbReference type="AlphaFoldDB" id="A0A7W3MTN9"/>
<protein>
    <submittedName>
        <fullName evidence="2">Transcriptional regulator with XRE-family HTH domain</fullName>
    </submittedName>
</protein>
<dbReference type="InterPro" id="IPR010982">
    <property type="entry name" value="Lambda_DNA-bd_dom_sf"/>
</dbReference>
<reference evidence="2 3" key="1">
    <citation type="submission" date="2020-08" db="EMBL/GenBank/DDBJ databases">
        <title>Sequencing the genomes of 1000 actinobacteria strains.</title>
        <authorList>
            <person name="Klenk H.-P."/>
        </authorList>
    </citation>
    <scope>NUCLEOTIDE SEQUENCE [LARGE SCALE GENOMIC DNA]</scope>
    <source>
        <strain evidence="2 3">DSM 45823</strain>
    </source>
</reference>
<dbReference type="Gene3D" id="1.10.260.40">
    <property type="entry name" value="lambda repressor-like DNA-binding domains"/>
    <property type="match status" value="1"/>
</dbReference>
<evidence type="ECO:0000259" key="1">
    <source>
        <dbReference type="PROSITE" id="PS50943"/>
    </source>
</evidence>
<dbReference type="SMART" id="SM00530">
    <property type="entry name" value="HTH_XRE"/>
    <property type="match status" value="1"/>
</dbReference>
<dbReference type="SUPFAM" id="SSF47413">
    <property type="entry name" value="lambda repressor-like DNA-binding domains"/>
    <property type="match status" value="1"/>
</dbReference>
<dbReference type="RefSeq" id="WP_182703893.1">
    <property type="nucleotide sequence ID" value="NZ_JACJII010000001.1"/>
</dbReference>
<dbReference type="Pfam" id="PF13560">
    <property type="entry name" value="HTH_31"/>
    <property type="match status" value="1"/>
</dbReference>
<dbReference type="Gene3D" id="1.25.40.10">
    <property type="entry name" value="Tetratricopeptide repeat domain"/>
    <property type="match status" value="1"/>
</dbReference>